<keyword evidence="4" id="KW-1133">Transmembrane helix</keyword>
<dbReference type="RefSeq" id="WP_007191573.1">
    <property type="nucleotide sequence ID" value="NZ_AFWV01000002.1"/>
</dbReference>
<sequence>MRQPLAFVHIPKCSGTAFEAYLQCSFDQLGARVRCLTGEAPEGGTETFEQYVEANRHSPFVFGHVPLGLFRKYYPDARVVTFLRDPVARTISNYRSWHDPRNFNGSDPHSRVASHELQVAMAFAQGASLDEFVSTKNAYVRAAALGDVQTKMLSTFDGSDMTGHLESAKRNIEAMPFFGLTERFSASIDLFRGIFLDAPEYAVAPQAENRSSVAIEQPSEDLIARIRTQVPCDTELYRFACGLFETRLQGQDLPRASLSDTVKARRGADTAELLGGCKHIERENAHLKARLEELSASYEQLSALYRDITSSRGWRLLESLHWLSGRIRGR</sequence>
<evidence type="ECO:0000256" key="5">
    <source>
        <dbReference type="ARBA" id="ARBA00023136"/>
    </source>
</evidence>
<evidence type="ECO:0000313" key="8">
    <source>
        <dbReference type="EMBL" id="EGV20020.1"/>
    </source>
</evidence>
<dbReference type="STRING" id="768671.ThimaDRAFT_0696"/>
<evidence type="ECO:0000256" key="4">
    <source>
        <dbReference type="ARBA" id="ARBA00022989"/>
    </source>
</evidence>
<dbReference type="PANTHER" id="PTHR12812:SF0">
    <property type="entry name" value="HEPARAN-SULFATE 6-O-SULFOTRANSFERASE"/>
    <property type="match status" value="1"/>
</dbReference>
<dbReference type="AlphaFoldDB" id="F9U6Z4"/>
<proteinExistence type="predicted"/>
<name>F9U6Z4_9GAMM</name>
<dbReference type="PANTHER" id="PTHR12812">
    <property type="entry name" value="HEPARAN SULFATE 6-O-SULFOTRANSFERASE 3"/>
    <property type="match status" value="1"/>
</dbReference>
<evidence type="ECO:0000256" key="6">
    <source>
        <dbReference type="ARBA" id="ARBA00023180"/>
    </source>
</evidence>
<dbReference type="eggNOG" id="ENOG5033C9J">
    <property type="taxonomic scope" value="Bacteria"/>
</dbReference>
<evidence type="ECO:0000256" key="3">
    <source>
        <dbReference type="ARBA" id="ARBA00022692"/>
    </source>
</evidence>
<dbReference type="Gene3D" id="3.40.50.300">
    <property type="entry name" value="P-loop containing nucleotide triphosphate hydrolases"/>
    <property type="match status" value="1"/>
</dbReference>
<keyword evidence="5" id="KW-0472">Membrane</keyword>
<gene>
    <name evidence="8" type="ORF">ThimaDRAFT_0696</name>
</gene>
<feature type="coiled-coil region" evidence="7">
    <location>
        <begin position="277"/>
        <end position="304"/>
    </location>
</feature>
<reference evidence="8 9" key="1">
    <citation type="submission" date="2011-06" db="EMBL/GenBank/DDBJ databases">
        <title>The draft genome of Thiocapsa marina 5811.</title>
        <authorList>
            <consortium name="US DOE Joint Genome Institute (JGI-PGF)"/>
            <person name="Lucas S."/>
            <person name="Han J."/>
            <person name="Cheng J.-F."/>
            <person name="Goodwin L."/>
            <person name="Pitluck S."/>
            <person name="Peters L."/>
            <person name="Land M.L."/>
            <person name="Hauser L."/>
            <person name="Vogl K."/>
            <person name="Liu Z."/>
            <person name="Imhoff J."/>
            <person name="Thiel V."/>
            <person name="Frigaard N.-U."/>
            <person name="Bryant D."/>
            <person name="Woyke T.J."/>
        </authorList>
    </citation>
    <scope>NUCLEOTIDE SEQUENCE [LARGE SCALE GENOMIC DNA]</scope>
    <source>
        <strain evidence="8 9">5811</strain>
    </source>
</reference>
<dbReference type="EMBL" id="AFWV01000002">
    <property type="protein sequence ID" value="EGV20020.1"/>
    <property type="molecule type" value="Genomic_DNA"/>
</dbReference>
<dbReference type="InterPro" id="IPR027417">
    <property type="entry name" value="P-loop_NTPase"/>
</dbReference>
<keyword evidence="2" id="KW-0808">Transferase</keyword>
<keyword evidence="7" id="KW-0175">Coiled coil</keyword>
<protein>
    <recommendedName>
        <fullName evidence="10">Sulfotransferase</fullName>
    </recommendedName>
</protein>
<evidence type="ECO:0000256" key="7">
    <source>
        <dbReference type="SAM" id="Coils"/>
    </source>
</evidence>
<organism evidence="8 9">
    <name type="scientific">Thiocapsa marina 5811</name>
    <dbReference type="NCBI Taxonomy" id="768671"/>
    <lineage>
        <taxon>Bacteria</taxon>
        <taxon>Pseudomonadati</taxon>
        <taxon>Pseudomonadota</taxon>
        <taxon>Gammaproteobacteria</taxon>
        <taxon>Chromatiales</taxon>
        <taxon>Chromatiaceae</taxon>
        <taxon>Thiocapsa</taxon>
    </lineage>
</organism>
<dbReference type="InterPro" id="IPR010635">
    <property type="entry name" value="Heparan_SO4-6-sulfoTrfase"/>
</dbReference>
<comment type="subcellular location">
    <subcellularLocation>
        <location evidence="1">Membrane</location>
        <topology evidence="1">Single-pass membrane protein</topology>
    </subcellularLocation>
</comment>
<dbReference type="SUPFAM" id="SSF52540">
    <property type="entry name" value="P-loop containing nucleoside triphosphate hydrolases"/>
    <property type="match status" value="1"/>
</dbReference>
<keyword evidence="6" id="KW-0325">Glycoprotein</keyword>
<evidence type="ECO:0000256" key="1">
    <source>
        <dbReference type="ARBA" id="ARBA00004167"/>
    </source>
</evidence>
<evidence type="ECO:0000313" key="9">
    <source>
        <dbReference type="Proteomes" id="UP000005459"/>
    </source>
</evidence>
<accession>F9U6Z4</accession>
<keyword evidence="3" id="KW-0812">Transmembrane</keyword>
<keyword evidence="9" id="KW-1185">Reference proteome</keyword>
<evidence type="ECO:0000256" key="2">
    <source>
        <dbReference type="ARBA" id="ARBA00022679"/>
    </source>
</evidence>
<dbReference type="GO" id="GO:0016020">
    <property type="term" value="C:membrane"/>
    <property type="evidence" value="ECO:0007669"/>
    <property type="project" value="UniProtKB-SubCell"/>
</dbReference>
<evidence type="ECO:0008006" key="10">
    <source>
        <dbReference type="Google" id="ProtNLM"/>
    </source>
</evidence>
<dbReference type="OrthoDB" id="7981249at2"/>
<dbReference type="GO" id="GO:0017095">
    <property type="term" value="F:heparan sulfate 6-sulfotransferase activity"/>
    <property type="evidence" value="ECO:0007669"/>
    <property type="project" value="TreeGrafter"/>
</dbReference>
<dbReference type="Proteomes" id="UP000005459">
    <property type="component" value="Unassembled WGS sequence"/>
</dbReference>